<evidence type="ECO:0000259" key="1">
    <source>
        <dbReference type="Pfam" id="PF05685"/>
    </source>
</evidence>
<organism evidence="2 3">
    <name type="scientific">Actinoplanes philippinensis</name>
    <dbReference type="NCBI Taxonomy" id="35752"/>
    <lineage>
        <taxon>Bacteria</taxon>
        <taxon>Bacillati</taxon>
        <taxon>Actinomycetota</taxon>
        <taxon>Actinomycetes</taxon>
        <taxon>Micromonosporales</taxon>
        <taxon>Micromonosporaceae</taxon>
        <taxon>Actinoplanes</taxon>
    </lineage>
</organism>
<evidence type="ECO:0000313" key="3">
    <source>
        <dbReference type="Proteomes" id="UP000199645"/>
    </source>
</evidence>
<dbReference type="SUPFAM" id="SSF52980">
    <property type="entry name" value="Restriction endonuclease-like"/>
    <property type="match status" value="1"/>
</dbReference>
<evidence type="ECO:0000313" key="2">
    <source>
        <dbReference type="EMBL" id="SFF44761.1"/>
    </source>
</evidence>
<dbReference type="STRING" id="35752.SAMN05421541_110380"/>
<dbReference type="GO" id="GO:0004519">
    <property type="term" value="F:endonuclease activity"/>
    <property type="evidence" value="ECO:0007669"/>
    <property type="project" value="UniProtKB-KW"/>
</dbReference>
<dbReference type="OrthoDB" id="5524117at2"/>
<dbReference type="PANTHER" id="PTHR35400:SF3">
    <property type="entry name" value="SLL1072 PROTEIN"/>
    <property type="match status" value="1"/>
</dbReference>
<dbReference type="InterPro" id="IPR012296">
    <property type="entry name" value="Nuclease_put_TT1808"/>
</dbReference>
<keyword evidence="3" id="KW-1185">Reference proteome</keyword>
<dbReference type="Proteomes" id="UP000199645">
    <property type="component" value="Unassembled WGS sequence"/>
</dbReference>
<sequence>MTMAISDLSHASGWTTDDLDQIPEDGVRRELLDGVLLVSPSPTDIHQIIAMRLGVALEETCPDHLQVTQAVEIRMSSTRSFIPDVLVATDEAARRGGRYYTPGEVVLAVEIVSPSSVSMDRITKPALYAQAGIRHYWRVEIKNGIEVHAGVLDQEAGLYRPVGVFDARINVTEPWAIDIPIKKLTPRHMS</sequence>
<dbReference type="RefSeq" id="WP_093618810.1">
    <property type="nucleotide sequence ID" value="NZ_BOMT01000055.1"/>
</dbReference>
<keyword evidence="2" id="KW-0378">Hydrolase</keyword>
<keyword evidence="2" id="KW-0540">Nuclease</keyword>
<dbReference type="Pfam" id="PF05685">
    <property type="entry name" value="Uma2"/>
    <property type="match status" value="1"/>
</dbReference>
<dbReference type="InterPro" id="IPR011335">
    <property type="entry name" value="Restrct_endonuc-II-like"/>
</dbReference>
<proteinExistence type="predicted"/>
<feature type="domain" description="Putative restriction endonuclease" evidence="1">
    <location>
        <begin position="17"/>
        <end position="166"/>
    </location>
</feature>
<dbReference type="AlphaFoldDB" id="A0A1I2IW72"/>
<dbReference type="PANTHER" id="PTHR35400">
    <property type="entry name" value="SLR1083 PROTEIN"/>
    <property type="match status" value="1"/>
</dbReference>
<name>A0A1I2IW72_9ACTN</name>
<dbReference type="InterPro" id="IPR008538">
    <property type="entry name" value="Uma2"/>
</dbReference>
<protein>
    <submittedName>
        <fullName evidence="2">Endonuclease, Uma2 family (Restriction endonuclease fold)</fullName>
    </submittedName>
</protein>
<accession>A0A1I2IW72</accession>
<reference evidence="2 3" key="1">
    <citation type="submission" date="2016-10" db="EMBL/GenBank/DDBJ databases">
        <authorList>
            <person name="de Groot N.N."/>
        </authorList>
    </citation>
    <scope>NUCLEOTIDE SEQUENCE [LARGE SCALE GENOMIC DNA]</scope>
    <source>
        <strain evidence="2 3">DSM 43019</strain>
    </source>
</reference>
<dbReference type="Gene3D" id="3.90.1570.10">
    <property type="entry name" value="tt1808, chain A"/>
    <property type="match status" value="1"/>
</dbReference>
<gene>
    <name evidence="2" type="ORF">SAMN05421541_110380</name>
</gene>
<keyword evidence="2" id="KW-0255">Endonuclease</keyword>
<dbReference type="EMBL" id="FONV01000010">
    <property type="protein sequence ID" value="SFF44761.1"/>
    <property type="molecule type" value="Genomic_DNA"/>
</dbReference>
<dbReference type="CDD" id="cd06260">
    <property type="entry name" value="DUF820-like"/>
    <property type="match status" value="1"/>
</dbReference>